<dbReference type="Proteomes" id="UP000321250">
    <property type="component" value="Unassembled WGS sequence"/>
</dbReference>
<accession>A0A5C6UEY4</accession>
<reference evidence="1 2" key="1">
    <citation type="journal article" date="2013" name="Antonie Van Leeuwenhoek">
        <title>Sphingomonas ginsenosidivorax sp. nov., with the ability to transform ginsenosides.</title>
        <authorList>
            <person name="Jin X.F."/>
            <person name="Kim J.K."/>
            <person name="Liu Q.M."/>
            <person name="Kang M.S."/>
            <person name="He D."/>
            <person name="Jin F.X."/>
            <person name="Kim S.C."/>
            <person name="Im W.T."/>
        </authorList>
    </citation>
    <scope>NUCLEOTIDE SEQUENCE [LARGE SCALE GENOMIC DNA]</scope>
    <source>
        <strain evidence="1 2">KHI67</strain>
    </source>
</reference>
<organism evidence="1 2">
    <name type="scientific">Sphingomonas ginsenosidivorax</name>
    <dbReference type="NCBI Taxonomy" id="862135"/>
    <lineage>
        <taxon>Bacteria</taxon>
        <taxon>Pseudomonadati</taxon>
        <taxon>Pseudomonadota</taxon>
        <taxon>Alphaproteobacteria</taxon>
        <taxon>Sphingomonadales</taxon>
        <taxon>Sphingomonadaceae</taxon>
        <taxon>Sphingomonas</taxon>
    </lineage>
</organism>
<sequence>MSVTPRPKLTPRPTRVGLLEEAADRPLPLALHDFALPCRRFVVEHKIAEVGKVSVTAEFLLRLVKNLGSCTEEEAASFFGYSRREMSYVLNEVESEDFVERSNGRLTLTGTGNGLFSAGDDQPAIYEVEKKSVRVGFDLLSLAPQERSPLSLFEIKLPELPVQDAKRVSDATEHIPNSFRRFYSELAVRTDPATTPRRSLYSIDAVSAKERFSAIVRVQVNSTGLRPTVGEVDLTDWRPDFELADREAISMAAAKLVESLTVNARGDDGEAYDQLIELAPEFMKDFTRRDGLSVERFYRYAYASHGDVRSDRPTVPLLGSLFTLENARRFVDVIGYGLKRMQRPAQALFWVVPQVPLWGSCAVLPEILDRTVERLAAANADMMTKKRIETAALTAVRPEKWIGEAFSNVFASERRALPGGLELVLVPGAFVAAMVHAPIGAASGLAVPLGFTSFDPKVVARATDLLRRTGKMFHLTETLLEDLEPMTIG</sequence>
<dbReference type="RefSeq" id="WP_147082536.1">
    <property type="nucleotide sequence ID" value="NZ_VOQR01000001.1"/>
</dbReference>
<dbReference type="OrthoDB" id="8111508at2"/>
<name>A0A5C6UEY4_9SPHN</name>
<keyword evidence="2" id="KW-1185">Reference proteome</keyword>
<comment type="caution">
    <text evidence="1">The sequence shown here is derived from an EMBL/GenBank/DDBJ whole genome shotgun (WGS) entry which is preliminary data.</text>
</comment>
<protein>
    <submittedName>
        <fullName evidence="1">Uncharacterized protein</fullName>
    </submittedName>
</protein>
<dbReference type="EMBL" id="VOQR01000001">
    <property type="protein sequence ID" value="TXC71343.1"/>
    <property type="molecule type" value="Genomic_DNA"/>
</dbReference>
<dbReference type="AlphaFoldDB" id="A0A5C6UEY4"/>
<evidence type="ECO:0000313" key="2">
    <source>
        <dbReference type="Proteomes" id="UP000321250"/>
    </source>
</evidence>
<gene>
    <name evidence="1" type="ORF">FSB78_10615</name>
</gene>
<proteinExistence type="predicted"/>
<evidence type="ECO:0000313" key="1">
    <source>
        <dbReference type="EMBL" id="TXC71343.1"/>
    </source>
</evidence>